<organism evidence="1 2">
    <name type="scientific">Paenibacillus arenosi</name>
    <dbReference type="NCBI Taxonomy" id="2774142"/>
    <lineage>
        <taxon>Bacteria</taxon>
        <taxon>Bacillati</taxon>
        <taxon>Bacillota</taxon>
        <taxon>Bacilli</taxon>
        <taxon>Bacillales</taxon>
        <taxon>Paenibacillaceae</taxon>
        <taxon>Paenibacillus</taxon>
    </lineage>
</organism>
<accession>A0ABR9B2D0</accession>
<dbReference type="EMBL" id="JACYTN010000010">
    <property type="protein sequence ID" value="MBD8499341.1"/>
    <property type="molecule type" value="Genomic_DNA"/>
</dbReference>
<evidence type="ECO:0000313" key="1">
    <source>
        <dbReference type="EMBL" id="MBD8499341.1"/>
    </source>
</evidence>
<proteinExistence type="predicted"/>
<reference evidence="1 2" key="1">
    <citation type="submission" date="2020-09" db="EMBL/GenBank/DDBJ databases">
        <title>Paenibacillus sp. CAU 1523 isolated from sand of Haeundae Beach.</title>
        <authorList>
            <person name="Kim W."/>
        </authorList>
    </citation>
    <scope>NUCLEOTIDE SEQUENCE [LARGE SCALE GENOMIC DNA]</scope>
    <source>
        <strain evidence="1 2">CAU 1523</strain>
    </source>
</reference>
<protein>
    <submittedName>
        <fullName evidence="1">Thiamine biosynthesis protein ThiJ</fullName>
    </submittedName>
</protein>
<keyword evidence="2" id="KW-1185">Reference proteome</keyword>
<evidence type="ECO:0000313" key="2">
    <source>
        <dbReference type="Proteomes" id="UP000634529"/>
    </source>
</evidence>
<dbReference type="Proteomes" id="UP000634529">
    <property type="component" value="Unassembled WGS sequence"/>
</dbReference>
<comment type="caution">
    <text evidence="1">The sequence shown here is derived from an EMBL/GenBank/DDBJ whole genome shotgun (WGS) entry which is preliminary data.</text>
</comment>
<name>A0ABR9B2D0_9BACL</name>
<gene>
    <name evidence="1" type="ORF">IFO66_13675</name>
</gene>
<sequence length="52" mass="5974">MAIVCFDNFADHSARLFTAQELSAWMIKTLVHEEMVDIVLETVQPVGKDLYF</sequence>